<dbReference type="GO" id="GO:0043657">
    <property type="term" value="C:host cell"/>
    <property type="evidence" value="ECO:0007669"/>
    <property type="project" value="UniProtKB-SubCell"/>
</dbReference>
<proteinExistence type="inferred from homology"/>
<dbReference type="AlphaFoldDB" id="A0A8T1VCX1"/>
<comment type="subcellular location">
    <subcellularLocation>
        <location evidence="1">Host cell</location>
    </subcellularLocation>
    <subcellularLocation>
        <location evidence="2">Secreted</location>
    </subcellularLocation>
</comment>
<evidence type="ECO:0000259" key="9">
    <source>
        <dbReference type="Pfam" id="PF22748"/>
    </source>
</evidence>
<evidence type="ECO:0000256" key="1">
    <source>
        <dbReference type="ARBA" id="ARBA00004340"/>
    </source>
</evidence>
<evidence type="ECO:0000256" key="4">
    <source>
        <dbReference type="ARBA" id="ARBA00022525"/>
    </source>
</evidence>
<name>A0A8T1VCX1_9STRA</name>
<keyword evidence="11" id="KW-1185">Reference proteome</keyword>
<feature type="domain" description="RxLR effector PexRD54 WY" evidence="9">
    <location>
        <begin position="442"/>
        <end position="480"/>
    </location>
</feature>
<gene>
    <name evidence="10" type="ORF">PHYPSEUDO_011753</name>
</gene>
<feature type="domain" description="RxLR effector PexRD54 WY" evidence="9">
    <location>
        <begin position="266"/>
        <end position="307"/>
    </location>
</feature>
<feature type="signal peptide" evidence="8">
    <location>
        <begin position="1"/>
        <end position="30"/>
    </location>
</feature>
<evidence type="ECO:0000313" key="11">
    <source>
        <dbReference type="Proteomes" id="UP000694044"/>
    </source>
</evidence>
<keyword evidence="6" id="KW-0843">Virulence</keyword>
<protein>
    <recommendedName>
        <fullName evidence="9">RxLR effector PexRD54 WY domain-containing protein</fullName>
    </recommendedName>
</protein>
<evidence type="ECO:0000256" key="5">
    <source>
        <dbReference type="ARBA" id="ARBA00022729"/>
    </source>
</evidence>
<reference evidence="10" key="1">
    <citation type="submission" date="2021-02" db="EMBL/GenBank/DDBJ databases">
        <authorList>
            <person name="Palmer J.M."/>
        </authorList>
    </citation>
    <scope>NUCLEOTIDE SEQUENCE</scope>
    <source>
        <strain evidence="10">SCRP734</strain>
    </source>
</reference>
<keyword evidence="4" id="KW-0964">Secreted</keyword>
<dbReference type="OrthoDB" id="110891at2759"/>
<accession>A0A8T1VCX1</accession>
<evidence type="ECO:0000313" key="10">
    <source>
        <dbReference type="EMBL" id="KAG7377374.1"/>
    </source>
</evidence>
<evidence type="ECO:0000256" key="3">
    <source>
        <dbReference type="ARBA" id="ARBA00010400"/>
    </source>
</evidence>
<dbReference type="Pfam" id="PF16810">
    <property type="entry name" value="RXLR"/>
    <property type="match status" value="1"/>
</dbReference>
<dbReference type="GO" id="GO:0005576">
    <property type="term" value="C:extracellular region"/>
    <property type="evidence" value="ECO:0007669"/>
    <property type="project" value="UniProtKB-SubCell"/>
</dbReference>
<dbReference type="InterPro" id="IPR054463">
    <property type="entry name" value="PexRD54_WY"/>
</dbReference>
<comment type="caution">
    <text evidence="10">The sequence shown here is derived from an EMBL/GenBank/DDBJ whole genome shotgun (WGS) entry which is preliminary data.</text>
</comment>
<dbReference type="Pfam" id="PF22748">
    <property type="entry name" value="PexRD54_WY"/>
    <property type="match status" value="2"/>
</dbReference>
<organism evidence="10 11">
    <name type="scientific">Phytophthora pseudosyringae</name>
    <dbReference type="NCBI Taxonomy" id="221518"/>
    <lineage>
        <taxon>Eukaryota</taxon>
        <taxon>Sar</taxon>
        <taxon>Stramenopiles</taxon>
        <taxon>Oomycota</taxon>
        <taxon>Peronosporomycetes</taxon>
        <taxon>Peronosporales</taxon>
        <taxon>Peronosporaceae</taxon>
        <taxon>Phytophthora</taxon>
    </lineage>
</organism>
<dbReference type="PROSITE" id="PS51257">
    <property type="entry name" value="PROKAR_LIPOPROTEIN"/>
    <property type="match status" value="1"/>
</dbReference>
<dbReference type="EMBL" id="JAGDFM010000536">
    <property type="protein sequence ID" value="KAG7377374.1"/>
    <property type="molecule type" value="Genomic_DNA"/>
</dbReference>
<sequence length="584" mass="65988">MTAKLRLNTRSILLLVFALLACIDVHPVATASNANVAQASNRVADARGHRHLRVHNSPTTDEDDDSSEERVLPGAETLKQLATSAMFKLTPNNQKATDKLFERLKIGTAETKIFESGPYQQWSRSVTKAFKKNPEVGQAAMFSTLKAHYGDATLAKLLVEAQQSSSTKAIAEKFQDIQLQNWLSSGKMVDEVFSLLKLDAGEGNFLNNPMLRTWISYVNKRNSEDPYELLLSKLRTSYDEAGLAKMLISAKGDSSISTAARLEEQQLKNWLSGMKTADDVFKLLRLNIENGDDLLRNPALTTWLSYVRMQNHDPNKLLISELTARYSDESLARIIIAARTNSNTRINVGRLEEALLASWIRGDKTADDMFNVLKLNKDGTLFESPTLGTWVSYVTKLDKENPDEVMLLVMKKHYGDAKLEKMFDQAKKSATTKDVASRLKEELWRSQGKTAGDVFSILKLDKEGEKLLQSPVFSTWLSYVNKLNKLNKKNPDEFAVISDLEKHVNYVDLARMLGDAKHRTKARDSVETLTSLQRLQFKQWISEEGMDPGRVRTLLSIHPNDPRNVRVALDFYDFYRANRVSPFY</sequence>
<evidence type="ECO:0000256" key="2">
    <source>
        <dbReference type="ARBA" id="ARBA00004613"/>
    </source>
</evidence>
<evidence type="ECO:0000256" key="6">
    <source>
        <dbReference type="ARBA" id="ARBA00023026"/>
    </source>
</evidence>
<evidence type="ECO:0000256" key="8">
    <source>
        <dbReference type="SAM" id="SignalP"/>
    </source>
</evidence>
<dbReference type="Proteomes" id="UP000694044">
    <property type="component" value="Unassembled WGS sequence"/>
</dbReference>
<feature type="region of interest" description="Disordered" evidence="7">
    <location>
        <begin position="47"/>
        <end position="68"/>
    </location>
</feature>
<evidence type="ECO:0000256" key="7">
    <source>
        <dbReference type="SAM" id="MobiDB-lite"/>
    </source>
</evidence>
<feature type="chain" id="PRO_5035815156" description="RxLR effector PexRD54 WY domain-containing protein" evidence="8">
    <location>
        <begin position="31"/>
        <end position="584"/>
    </location>
</feature>
<comment type="similarity">
    <text evidence="3">Belongs to the RxLR effector family.</text>
</comment>
<keyword evidence="5 8" id="KW-0732">Signal</keyword>
<dbReference type="InterPro" id="IPR031825">
    <property type="entry name" value="RXLR"/>
</dbReference>